<dbReference type="PANTHER" id="PTHR47955:SF15">
    <property type="entry name" value="CYTOCHROME P450 71A2-LIKE"/>
    <property type="match status" value="1"/>
</dbReference>
<dbReference type="GO" id="GO:0016705">
    <property type="term" value="F:oxidoreductase activity, acting on paired donors, with incorporation or reduction of molecular oxygen"/>
    <property type="evidence" value="ECO:0007669"/>
    <property type="project" value="InterPro"/>
</dbReference>
<keyword evidence="8 10" id="KW-0503">Monooxygenase</keyword>
<dbReference type="GO" id="GO:0004497">
    <property type="term" value="F:monooxygenase activity"/>
    <property type="evidence" value="ECO:0007669"/>
    <property type="project" value="UniProtKB-KW"/>
</dbReference>
<dbReference type="InterPro" id="IPR001128">
    <property type="entry name" value="Cyt_P450"/>
</dbReference>
<keyword evidence="4 9" id="KW-0349">Heme</keyword>
<name>A0AAD4P612_PERFH</name>
<dbReference type="FunFam" id="1.10.630.10:FF:000011">
    <property type="entry name" value="Cytochrome P450 83B1"/>
    <property type="match status" value="1"/>
</dbReference>
<feature type="transmembrane region" description="Helical" evidence="11">
    <location>
        <begin position="6"/>
        <end position="22"/>
    </location>
</feature>
<dbReference type="InterPro" id="IPR002401">
    <property type="entry name" value="Cyt_P450_E_grp-I"/>
</dbReference>
<evidence type="ECO:0000256" key="5">
    <source>
        <dbReference type="ARBA" id="ARBA00022723"/>
    </source>
</evidence>
<evidence type="ECO:0000256" key="8">
    <source>
        <dbReference type="ARBA" id="ARBA00023033"/>
    </source>
</evidence>
<dbReference type="GO" id="GO:0005506">
    <property type="term" value="F:iron ion binding"/>
    <property type="evidence" value="ECO:0007669"/>
    <property type="project" value="InterPro"/>
</dbReference>
<reference evidence="12 13" key="1">
    <citation type="journal article" date="2021" name="Nat. Commun.">
        <title>Incipient diploidization of the medicinal plant Perilla within 10,000 years.</title>
        <authorList>
            <person name="Zhang Y."/>
            <person name="Shen Q."/>
            <person name="Leng L."/>
            <person name="Zhang D."/>
            <person name="Chen S."/>
            <person name="Shi Y."/>
            <person name="Ning Z."/>
            <person name="Chen S."/>
        </authorList>
    </citation>
    <scope>NUCLEOTIDE SEQUENCE [LARGE SCALE GENOMIC DNA]</scope>
    <source>
        <strain evidence="13">cv. PC099</strain>
    </source>
</reference>
<dbReference type="InterPro" id="IPR036396">
    <property type="entry name" value="Cyt_P450_sf"/>
</dbReference>
<dbReference type="Proteomes" id="UP001190926">
    <property type="component" value="Unassembled WGS sequence"/>
</dbReference>
<keyword evidence="7 9" id="KW-0408">Iron</keyword>
<gene>
    <name evidence="12" type="ORF">C2S53_007891</name>
</gene>
<evidence type="ECO:0000313" key="13">
    <source>
        <dbReference type="Proteomes" id="UP001190926"/>
    </source>
</evidence>
<evidence type="ECO:0000256" key="7">
    <source>
        <dbReference type="ARBA" id="ARBA00023004"/>
    </source>
</evidence>
<evidence type="ECO:0000256" key="2">
    <source>
        <dbReference type="ARBA" id="ARBA00004167"/>
    </source>
</evidence>
<proteinExistence type="inferred from homology"/>
<keyword evidence="13" id="KW-1185">Reference proteome</keyword>
<evidence type="ECO:0000256" key="11">
    <source>
        <dbReference type="SAM" id="Phobius"/>
    </source>
</evidence>
<evidence type="ECO:0000256" key="3">
    <source>
        <dbReference type="ARBA" id="ARBA00010617"/>
    </source>
</evidence>
<dbReference type="SUPFAM" id="SSF48264">
    <property type="entry name" value="Cytochrome P450"/>
    <property type="match status" value="1"/>
</dbReference>
<evidence type="ECO:0000256" key="4">
    <source>
        <dbReference type="ARBA" id="ARBA00022617"/>
    </source>
</evidence>
<evidence type="ECO:0000313" key="12">
    <source>
        <dbReference type="EMBL" id="KAH6827546.1"/>
    </source>
</evidence>
<dbReference type="CDD" id="cd11072">
    <property type="entry name" value="CYP71-like"/>
    <property type="match status" value="1"/>
</dbReference>
<dbReference type="EMBL" id="SDAM02000148">
    <property type="protein sequence ID" value="KAH6827546.1"/>
    <property type="molecule type" value="Genomic_DNA"/>
</dbReference>
<organism evidence="12 13">
    <name type="scientific">Perilla frutescens var. hirtella</name>
    <name type="common">Perilla citriodora</name>
    <name type="synonym">Perilla setoyensis</name>
    <dbReference type="NCBI Taxonomy" id="608512"/>
    <lineage>
        <taxon>Eukaryota</taxon>
        <taxon>Viridiplantae</taxon>
        <taxon>Streptophyta</taxon>
        <taxon>Embryophyta</taxon>
        <taxon>Tracheophyta</taxon>
        <taxon>Spermatophyta</taxon>
        <taxon>Magnoliopsida</taxon>
        <taxon>eudicotyledons</taxon>
        <taxon>Gunneridae</taxon>
        <taxon>Pentapetalae</taxon>
        <taxon>asterids</taxon>
        <taxon>lamiids</taxon>
        <taxon>Lamiales</taxon>
        <taxon>Lamiaceae</taxon>
        <taxon>Nepetoideae</taxon>
        <taxon>Elsholtzieae</taxon>
        <taxon>Perilla</taxon>
    </lineage>
</organism>
<dbReference type="AlphaFoldDB" id="A0AAD4P612"/>
<comment type="cofactor">
    <cofactor evidence="1 9">
        <name>heme</name>
        <dbReference type="ChEBI" id="CHEBI:30413"/>
    </cofactor>
</comment>
<sequence>MAGLQELIIPVIFFITLAFFLLRRRYTARKIQLPSPGKLPIIGNLHQLGKLPHRSLQSLSKRYGQLMLLHLGNVEVVVASSAAAAGEIMKNQDLIFSNRPELSIPGRLLYGGRDVAFSRYADYWRQMRSICVLQLLSNKKVRSFRGVREEETSLMVEKIEQLGRSSTVVNLSDQLLGMSNGVICRVALGRKYGGEENRFKRILAEFIELFGTSPVGDYIPWLAWIDRVNGLDARVERVAKLFDEFLEDVVRDHRDRKKLSAMVGDDDDDDDDDAELDFVDILLQFQRENENTSPVEDEAIKALILDMFAAGTDTSFAAMEWTIAELIRNPTIMKTLQNEVRKVVGRKGEIEEQDLEKMTYLKAVIKESLRLHPPSPLLVPRESTQDTKVLGYGVVSGTCVVINAWAIGQDPTLWENPEEFSPERFLDTSIDFKGQHFEFIPFGAGRRGCPGTAYAMAVNELAIAKLVHKFNFTLPNGGRGEDLDMTEANGITVHKKKSNACNHIKILMLATLYLTSYLLYKNNEFRLELM</sequence>
<evidence type="ECO:0000256" key="1">
    <source>
        <dbReference type="ARBA" id="ARBA00001971"/>
    </source>
</evidence>
<dbReference type="PANTHER" id="PTHR47955">
    <property type="entry name" value="CYTOCHROME P450 FAMILY 71 PROTEIN"/>
    <property type="match status" value="1"/>
</dbReference>
<dbReference type="GO" id="GO:0016020">
    <property type="term" value="C:membrane"/>
    <property type="evidence" value="ECO:0007669"/>
    <property type="project" value="UniProtKB-SubCell"/>
</dbReference>
<accession>A0AAD4P612</accession>
<dbReference type="Pfam" id="PF00067">
    <property type="entry name" value="p450"/>
    <property type="match status" value="1"/>
</dbReference>
<evidence type="ECO:0008006" key="14">
    <source>
        <dbReference type="Google" id="ProtNLM"/>
    </source>
</evidence>
<comment type="subcellular location">
    <subcellularLocation>
        <location evidence="2">Membrane</location>
        <topology evidence="2">Single-pass membrane protein</topology>
    </subcellularLocation>
</comment>
<protein>
    <recommendedName>
        <fullName evidence="14">Cytochrome P450</fullName>
    </recommendedName>
</protein>
<evidence type="ECO:0000256" key="10">
    <source>
        <dbReference type="RuleBase" id="RU000461"/>
    </source>
</evidence>
<evidence type="ECO:0000256" key="6">
    <source>
        <dbReference type="ARBA" id="ARBA00023002"/>
    </source>
</evidence>
<keyword evidence="11" id="KW-1133">Transmembrane helix</keyword>
<evidence type="ECO:0000256" key="9">
    <source>
        <dbReference type="PIRSR" id="PIRSR602401-1"/>
    </source>
</evidence>
<dbReference type="InterPro" id="IPR017972">
    <property type="entry name" value="Cyt_P450_CS"/>
</dbReference>
<dbReference type="GO" id="GO:0020037">
    <property type="term" value="F:heme binding"/>
    <property type="evidence" value="ECO:0007669"/>
    <property type="project" value="InterPro"/>
</dbReference>
<keyword evidence="11" id="KW-0812">Transmembrane</keyword>
<keyword evidence="5 9" id="KW-0479">Metal-binding</keyword>
<dbReference type="PRINTS" id="PR00385">
    <property type="entry name" value="P450"/>
</dbReference>
<dbReference type="PRINTS" id="PR00463">
    <property type="entry name" value="EP450I"/>
</dbReference>
<feature type="binding site" description="axial binding residue" evidence="9">
    <location>
        <position position="449"/>
    </location>
    <ligand>
        <name>heme</name>
        <dbReference type="ChEBI" id="CHEBI:30413"/>
    </ligand>
    <ligandPart>
        <name>Fe</name>
        <dbReference type="ChEBI" id="CHEBI:18248"/>
    </ligandPart>
</feature>
<comment type="caution">
    <text evidence="12">The sequence shown here is derived from an EMBL/GenBank/DDBJ whole genome shotgun (WGS) entry which is preliminary data.</text>
</comment>
<keyword evidence="6 10" id="KW-0560">Oxidoreductase</keyword>
<comment type="similarity">
    <text evidence="3 10">Belongs to the cytochrome P450 family.</text>
</comment>
<dbReference type="PROSITE" id="PS00086">
    <property type="entry name" value="CYTOCHROME_P450"/>
    <property type="match status" value="1"/>
</dbReference>
<keyword evidence="11" id="KW-0472">Membrane</keyword>
<dbReference type="Gene3D" id="1.10.630.10">
    <property type="entry name" value="Cytochrome P450"/>
    <property type="match status" value="1"/>
</dbReference>